<organism evidence="3 4">
    <name type="scientific">Arthrobacter gallicola</name>
    <dbReference type="NCBI Taxonomy" id="2762225"/>
    <lineage>
        <taxon>Bacteria</taxon>
        <taxon>Bacillati</taxon>
        <taxon>Actinomycetota</taxon>
        <taxon>Actinomycetes</taxon>
        <taxon>Micrococcales</taxon>
        <taxon>Micrococcaceae</taxon>
        <taxon>Arthrobacter</taxon>
    </lineage>
</organism>
<dbReference type="Pfam" id="PF03969">
    <property type="entry name" value="AFG1_ATPase"/>
    <property type="match status" value="1"/>
</dbReference>
<evidence type="ECO:0000313" key="3">
    <source>
        <dbReference type="EMBL" id="MBD7996615.1"/>
    </source>
</evidence>
<dbReference type="SUPFAM" id="SSF52540">
    <property type="entry name" value="P-loop containing nucleoside triphosphate hydrolases"/>
    <property type="match status" value="1"/>
</dbReference>
<dbReference type="InterPro" id="IPR027417">
    <property type="entry name" value="P-loop_NTPase"/>
</dbReference>
<keyword evidence="4" id="KW-1185">Reference proteome</keyword>
<dbReference type="RefSeq" id="WP_191808882.1">
    <property type="nucleotide sequence ID" value="NZ_JACSQD010000007.1"/>
</dbReference>
<dbReference type="InterPro" id="IPR005654">
    <property type="entry name" value="ATPase_AFG1-like"/>
</dbReference>
<reference evidence="3 4" key="1">
    <citation type="submission" date="2020-08" db="EMBL/GenBank/DDBJ databases">
        <title>A Genomic Blueprint of the Chicken Gut Microbiome.</title>
        <authorList>
            <person name="Gilroy R."/>
            <person name="Ravi A."/>
            <person name="Getino M."/>
            <person name="Pursley I."/>
            <person name="Horton D.L."/>
            <person name="Alikhan N.-F."/>
            <person name="Baker D."/>
            <person name="Gharbi K."/>
            <person name="Hall N."/>
            <person name="Watson M."/>
            <person name="Adriaenssens E.M."/>
            <person name="Foster-Nyarko E."/>
            <person name="Jarju S."/>
            <person name="Secka A."/>
            <person name="Antonio M."/>
            <person name="Oren A."/>
            <person name="Chaudhuri R."/>
            <person name="La Ragione R.M."/>
            <person name="Hildebrand F."/>
            <person name="Pallen M.J."/>
        </authorList>
    </citation>
    <scope>NUCLEOTIDE SEQUENCE [LARGE SCALE GENOMIC DNA]</scope>
    <source>
        <strain evidence="3 4">Sa2CUA1</strain>
    </source>
</reference>
<protein>
    <submittedName>
        <fullName evidence="3">Cell division protein ZapE</fullName>
    </submittedName>
</protein>
<dbReference type="Proteomes" id="UP000609874">
    <property type="component" value="Unassembled WGS sequence"/>
</dbReference>
<keyword evidence="1" id="KW-0547">Nucleotide-binding</keyword>
<gene>
    <name evidence="3" type="primary">zapE</name>
    <name evidence="3" type="ORF">H9639_15055</name>
</gene>
<proteinExistence type="predicted"/>
<comment type="caution">
    <text evidence="3">The sequence shown here is derived from an EMBL/GenBank/DDBJ whole genome shotgun (WGS) entry which is preliminary data.</text>
</comment>
<keyword evidence="3" id="KW-0132">Cell division</keyword>
<dbReference type="PANTHER" id="PTHR12169:SF6">
    <property type="entry name" value="AFG1-LIKE ATPASE"/>
    <property type="match status" value="1"/>
</dbReference>
<evidence type="ECO:0000313" key="4">
    <source>
        <dbReference type="Proteomes" id="UP000609874"/>
    </source>
</evidence>
<dbReference type="PANTHER" id="PTHR12169">
    <property type="entry name" value="ATPASE N2B"/>
    <property type="match status" value="1"/>
</dbReference>
<dbReference type="NCBIfam" id="NF040713">
    <property type="entry name" value="ZapE"/>
    <property type="match status" value="1"/>
</dbReference>
<evidence type="ECO:0000256" key="2">
    <source>
        <dbReference type="ARBA" id="ARBA00022840"/>
    </source>
</evidence>
<name>A0ABR8UW32_9MICC</name>
<keyword evidence="3" id="KW-0131">Cell cycle</keyword>
<evidence type="ECO:0000256" key="1">
    <source>
        <dbReference type="ARBA" id="ARBA00022741"/>
    </source>
</evidence>
<sequence length="350" mass="38076">MTSAQPDHLIDVLVRQAEGAGMELDAGQRAVLPLLARAAAVAGSGDPVPGSSVYLWGPPGRGKTWLLDAFYASVPVERKRRLHFHDFFRELHARTFAGYGNPGYRQGSAFADGLDELLGDARLVCFDEFHVNGPADAAFVTRFLEQVLARGIVLVATSNYAPQDLLPDPMFHHLFEPGIALITEHLQVARLDGGVDYRSQDRCRPSGFAAGYHLRHAGTQLLTAAGLCPPAPEESRVLRPGSVPLTADRAGNAQLWFRFSELCEARSAASDYLALAAEYPHWVVSDVPQTGQAGPDAWQRFGNLVDVLYDAGCRLDVIGFADYDGVFPGAAHEVDLARTRSRFGLLRVLK</sequence>
<keyword evidence="2" id="KW-0067">ATP-binding</keyword>
<accession>A0ABR8UW32</accession>
<dbReference type="EMBL" id="JACSQD010000007">
    <property type="protein sequence ID" value="MBD7996615.1"/>
    <property type="molecule type" value="Genomic_DNA"/>
</dbReference>
<dbReference type="GO" id="GO:0051301">
    <property type="term" value="P:cell division"/>
    <property type="evidence" value="ECO:0007669"/>
    <property type="project" value="UniProtKB-KW"/>
</dbReference>
<dbReference type="Gene3D" id="3.40.50.300">
    <property type="entry name" value="P-loop containing nucleotide triphosphate hydrolases"/>
    <property type="match status" value="1"/>
</dbReference>